<dbReference type="RefSeq" id="WP_344884450.1">
    <property type="nucleotide sequence ID" value="NZ_BAAAZP010000101.1"/>
</dbReference>
<comment type="caution">
    <text evidence="1">The sequence shown here is derived from an EMBL/GenBank/DDBJ whole genome shotgun (WGS) entry which is preliminary data.</text>
</comment>
<name>A0ABP7CDC6_9ACTN</name>
<proteinExistence type="predicted"/>
<accession>A0ABP7CDC6</accession>
<evidence type="ECO:0000313" key="2">
    <source>
        <dbReference type="Proteomes" id="UP001500902"/>
    </source>
</evidence>
<evidence type="ECO:0000313" key="1">
    <source>
        <dbReference type="EMBL" id="GAA3684185.1"/>
    </source>
</evidence>
<sequence>MTWFIDCATDGICGVAITPTHPNRGSILAALRCSIMRDDRYGPFGGVPAAKAGDQEELF</sequence>
<keyword evidence="2" id="KW-1185">Reference proteome</keyword>
<reference evidence="2" key="1">
    <citation type="journal article" date="2019" name="Int. J. Syst. Evol. Microbiol.">
        <title>The Global Catalogue of Microorganisms (GCM) 10K type strain sequencing project: providing services to taxonomists for standard genome sequencing and annotation.</title>
        <authorList>
            <consortium name="The Broad Institute Genomics Platform"/>
            <consortium name="The Broad Institute Genome Sequencing Center for Infectious Disease"/>
            <person name="Wu L."/>
            <person name="Ma J."/>
        </authorList>
    </citation>
    <scope>NUCLEOTIDE SEQUENCE [LARGE SCALE GENOMIC DNA]</scope>
    <source>
        <strain evidence="2">JCM 16904</strain>
    </source>
</reference>
<protein>
    <submittedName>
        <fullName evidence="1">Uncharacterized protein</fullName>
    </submittedName>
</protein>
<dbReference type="EMBL" id="BAAAZP010000101">
    <property type="protein sequence ID" value="GAA3684185.1"/>
    <property type="molecule type" value="Genomic_DNA"/>
</dbReference>
<gene>
    <name evidence="1" type="ORF">GCM10022224_056040</name>
</gene>
<organism evidence="1 2">
    <name type="scientific">Nonomuraea antimicrobica</name>
    <dbReference type="NCBI Taxonomy" id="561173"/>
    <lineage>
        <taxon>Bacteria</taxon>
        <taxon>Bacillati</taxon>
        <taxon>Actinomycetota</taxon>
        <taxon>Actinomycetes</taxon>
        <taxon>Streptosporangiales</taxon>
        <taxon>Streptosporangiaceae</taxon>
        <taxon>Nonomuraea</taxon>
    </lineage>
</organism>
<dbReference type="Proteomes" id="UP001500902">
    <property type="component" value="Unassembled WGS sequence"/>
</dbReference>